<gene>
    <name evidence="8" type="ORF">E4663_16235</name>
</gene>
<feature type="transmembrane region" description="Helical" evidence="7">
    <location>
        <begin position="440"/>
        <end position="462"/>
    </location>
</feature>
<keyword evidence="3 7" id="KW-0812">Transmembrane</keyword>
<dbReference type="InterPro" id="IPR002797">
    <property type="entry name" value="Polysacc_synth"/>
</dbReference>
<feature type="transmembrane region" description="Helical" evidence="7">
    <location>
        <begin position="506"/>
        <end position="527"/>
    </location>
</feature>
<evidence type="ECO:0000256" key="7">
    <source>
        <dbReference type="SAM" id="Phobius"/>
    </source>
</evidence>
<dbReference type="CDD" id="cd13124">
    <property type="entry name" value="MATE_SpoVB_like"/>
    <property type="match status" value="1"/>
</dbReference>
<sequence>MVVPSTESAEALAPNDISSTIRRPNHQEKVETHIMTRRQLIRSTLVLSLAALISKALGAFFRIPLQNIAGDEVLGLFNMVYPFYMIALFLSVAGIPVALSKLIAESRQNKDSEQIRDLFHTARMIAIVFGILSWLTLFLLSGPLSKLFGEPDAKLSIMIVSFTLLLAPFMAVYRGYYQGFEDMTPTGVSQVLEQTARVFLSLGVAYVLVQMNAGYETVTAGVMAGTIIGVLVSFFYLWSKKQAPDFSIRRLPFKKLRHQSRTILAISLPIAFGSLTLALMNVVDSLTIPYVLNVQGKEDATYLYGLYGRGIVLVQVATVFAASVVLPLIPSVSKRLVDHQYDKISKTIRKALTYTHLLSWPAGIGLLVLSVPLNIALFTNSEQSGVLAVIVISSIFMSFSILGTGILQGLGKPWIASIIVFGAALLKTGLNIIGVYSIGLLGAALATLVLFMLLHVANRIVIQRTITVPSTGDGWKAVISSIMMGALIGLPLLWVNVYEWSRLESMLYSTGAIFIGAVVYAALLVLFKVKEIQPYLAKWKRR</sequence>
<evidence type="ECO:0000256" key="3">
    <source>
        <dbReference type="ARBA" id="ARBA00022692"/>
    </source>
</evidence>
<protein>
    <submittedName>
        <fullName evidence="8">Polysaccharide biosynthesis protein</fullName>
    </submittedName>
</protein>
<dbReference type="PANTHER" id="PTHR30250:SF29">
    <property type="entry name" value="POLYSACCHARIDE BIOSYNTHESIS PROTEIN C-TERMINAL DOMAIN-CONTAINING PROTEIN"/>
    <property type="match status" value="1"/>
</dbReference>
<feature type="transmembrane region" description="Helical" evidence="7">
    <location>
        <begin position="351"/>
        <end position="373"/>
    </location>
</feature>
<keyword evidence="4 7" id="KW-1133">Transmembrane helix</keyword>
<dbReference type="STRING" id="192814.GCA_900166575_03169"/>
<evidence type="ECO:0000256" key="2">
    <source>
        <dbReference type="ARBA" id="ARBA00022475"/>
    </source>
</evidence>
<feature type="transmembrane region" description="Helical" evidence="7">
    <location>
        <begin position="260"/>
        <end position="282"/>
    </location>
</feature>
<feature type="region of interest" description="Disordered" evidence="6">
    <location>
        <begin position="1"/>
        <end position="25"/>
    </location>
</feature>
<keyword evidence="5 7" id="KW-0472">Membrane</keyword>
<reference evidence="8 9" key="1">
    <citation type="journal article" date="2003" name="Int. J. Syst. Evol. Microbiol.">
        <title>Halobacillus salinus sp. nov., isolated from a salt lake on the coast of the East Sea in Korea.</title>
        <authorList>
            <person name="Yoon J.H."/>
            <person name="Kang K.H."/>
            <person name="Park Y.H."/>
        </authorList>
    </citation>
    <scope>NUCLEOTIDE SEQUENCE [LARGE SCALE GENOMIC DNA]</scope>
    <source>
        <strain evidence="8 9">HSL-3</strain>
    </source>
</reference>
<feature type="transmembrane region" description="Helical" evidence="7">
    <location>
        <begin position="45"/>
        <end position="63"/>
    </location>
</feature>
<feature type="transmembrane region" description="Helical" evidence="7">
    <location>
        <begin position="221"/>
        <end position="239"/>
    </location>
</feature>
<evidence type="ECO:0000256" key="4">
    <source>
        <dbReference type="ARBA" id="ARBA00022989"/>
    </source>
</evidence>
<evidence type="ECO:0000313" key="9">
    <source>
        <dbReference type="Proteomes" id="UP000297982"/>
    </source>
</evidence>
<feature type="transmembrane region" description="Helical" evidence="7">
    <location>
        <begin position="414"/>
        <end position="434"/>
    </location>
</feature>
<feature type="transmembrane region" description="Helical" evidence="7">
    <location>
        <begin position="385"/>
        <end position="407"/>
    </location>
</feature>
<evidence type="ECO:0000256" key="5">
    <source>
        <dbReference type="ARBA" id="ARBA00023136"/>
    </source>
</evidence>
<evidence type="ECO:0000313" key="8">
    <source>
        <dbReference type="EMBL" id="TGB01702.1"/>
    </source>
</evidence>
<dbReference type="InterPro" id="IPR024923">
    <property type="entry name" value="PG_synth_SpoVB"/>
</dbReference>
<keyword evidence="9" id="KW-1185">Reference proteome</keyword>
<name>A0A4Z0GVI3_9BACI</name>
<feature type="transmembrane region" description="Helical" evidence="7">
    <location>
        <begin position="156"/>
        <end position="177"/>
    </location>
</feature>
<evidence type="ECO:0000256" key="6">
    <source>
        <dbReference type="SAM" id="MobiDB-lite"/>
    </source>
</evidence>
<comment type="subcellular location">
    <subcellularLocation>
        <location evidence="1">Cell membrane</location>
        <topology evidence="1">Multi-pass membrane protein</topology>
    </subcellularLocation>
</comment>
<dbReference type="GO" id="GO:0005886">
    <property type="term" value="C:plasma membrane"/>
    <property type="evidence" value="ECO:0007669"/>
    <property type="project" value="UniProtKB-SubCell"/>
</dbReference>
<proteinExistence type="predicted"/>
<accession>A0A4Z0GVI3</accession>
<dbReference type="Pfam" id="PF01943">
    <property type="entry name" value="Polysacc_synt"/>
    <property type="match status" value="1"/>
</dbReference>
<evidence type="ECO:0000256" key="1">
    <source>
        <dbReference type="ARBA" id="ARBA00004651"/>
    </source>
</evidence>
<feature type="transmembrane region" description="Helical" evidence="7">
    <location>
        <begin position="198"/>
        <end position="215"/>
    </location>
</feature>
<dbReference type="AlphaFoldDB" id="A0A4Z0GVI3"/>
<dbReference type="Proteomes" id="UP000297982">
    <property type="component" value="Unassembled WGS sequence"/>
</dbReference>
<dbReference type="PIRSF" id="PIRSF038958">
    <property type="entry name" value="PG_synth_SpoVB"/>
    <property type="match status" value="1"/>
</dbReference>
<feature type="transmembrane region" description="Helical" evidence="7">
    <location>
        <begin position="302"/>
        <end position="330"/>
    </location>
</feature>
<dbReference type="PANTHER" id="PTHR30250">
    <property type="entry name" value="PST FAMILY PREDICTED COLANIC ACID TRANSPORTER"/>
    <property type="match status" value="1"/>
</dbReference>
<comment type="caution">
    <text evidence="8">The sequence shown here is derived from an EMBL/GenBank/DDBJ whole genome shotgun (WGS) entry which is preliminary data.</text>
</comment>
<organism evidence="8 9">
    <name type="scientific">Halobacillus salinus</name>
    <dbReference type="NCBI Taxonomy" id="192814"/>
    <lineage>
        <taxon>Bacteria</taxon>
        <taxon>Bacillati</taxon>
        <taxon>Bacillota</taxon>
        <taxon>Bacilli</taxon>
        <taxon>Bacillales</taxon>
        <taxon>Bacillaceae</taxon>
        <taxon>Halobacillus</taxon>
    </lineage>
</organism>
<feature type="transmembrane region" description="Helical" evidence="7">
    <location>
        <begin position="474"/>
        <end position="494"/>
    </location>
</feature>
<keyword evidence="2" id="KW-1003">Cell membrane</keyword>
<dbReference type="EMBL" id="SRJC01000005">
    <property type="protein sequence ID" value="TGB01702.1"/>
    <property type="molecule type" value="Genomic_DNA"/>
</dbReference>
<feature type="transmembrane region" description="Helical" evidence="7">
    <location>
        <begin position="83"/>
        <end position="104"/>
    </location>
</feature>
<dbReference type="InterPro" id="IPR050833">
    <property type="entry name" value="Poly_Biosynth_Transport"/>
</dbReference>
<feature type="transmembrane region" description="Helical" evidence="7">
    <location>
        <begin position="125"/>
        <end position="144"/>
    </location>
</feature>